<evidence type="ECO:0000313" key="3">
    <source>
        <dbReference type="Proteomes" id="UP001497623"/>
    </source>
</evidence>
<dbReference type="GO" id="GO:0045773">
    <property type="term" value="P:positive regulation of axon extension"/>
    <property type="evidence" value="ECO:0007669"/>
    <property type="project" value="TreeGrafter"/>
</dbReference>
<dbReference type="GO" id="GO:0014069">
    <property type="term" value="C:postsynaptic density"/>
    <property type="evidence" value="ECO:0007669"/>
    <property type="project" value="TreeGrafter"/>
</dbReference>
<dbReference type="SUPFAM" id="SSF55753">
    <property type="entry name" value="Actin depolymerizing proteins"/>
    <property type="match status" value="1"/>
</dbReference>
<dbReference type="SMART" id="SM00102">
    <property type="entry name" value="ADF"/>
    <property type="match status" value="1"/>
</dbReference>
<protein>
    <recommendedName>
        <fullName evidence="1">ADF-H domain-containing protein</fullName>
    </recommendedName>
</protein>
<dbReference type="PROSITE" id="PS51263">
    <property type="entry name" value="ADF_H"/>
    <property type="match status" value="1"/>
</dbReference>
<gene>
    <name evidence="2" type="ORF">MNOR_LOCUS1246</name>
</gene>
<dbReference type="Gene3D" id="3.40.20.10">
    <property type="entry name" value="Severin"/>
    <property type="match status" value="1"/>
</dbReference>
<feature type="domain" description="ADF-H" evidence="1">
    <location>
        <begin position="2"/>
        <end position="133"/>
    </location>
</feature>
<dbReference type="GO" id="GO:0030425">
    <property type="term" value="C:dendrite"/>
    <property type="evidence" value="ECO:0007669"/>
    <property type="project" value="TreeGrafter"/>
</dbReference>
<dbReference type="GO" id="GO:0030833">
    <property type="term" value="P:regulation of actin filament polymerization"/>
    <property type="evidence" value="ECO:0007669"/>
    <property type="project" value="TreeGrafter"/>
</dbReference>
<dbReference type="GO" id="GO:0098974">
    <property type="term" value="P:postsynaptic actin cytoskeleton organization"/>
    <property type="evidence" value="ECO:0007669"/>
    <property type="project" value="TreeGrafter"/>
</dbReference>
<dbReference type="Pfam" id="PF00241">
    <property type="entry name" value="Cofilin_ADF"/>
    <property type="match status" value="1"/>
</dbReference>
<dbReference type="GO" id="GO:0048812">
    <property type="term" value="P:neuron projection morphogenesis"/>
    <property type="evidence" value="ECO:0007669"/>
    <property type="project" value="TreeGrafter"/>
</dbReference>
<comment type="caution">
    <text evidence="2">The sequence shown here is derived from an EMBL/GenBank/DDBJ whole genome shotgun (WGS) entry which is preliminary data.</text>
</comment>
<dbReference type="AlphaFoldDB" id="A0AAV2PLD2"/>
<dbReference type="PANTHER" id="PTHR10829">
    <property type="entry name" value="CORTACTIN AND DREBRIN"/>
    <property type="match status" value="1"/>
</dbReference>
<dbReference type="InterPro" id="IPR002108">
    <property type="entry name" value="ADF-H"/>
</dbReference>
<dbReference type="EMBL" id="CAXKWB010000327">
    <property type="protein sequence ID" value="CAL4060318.1"/>
    <property type="molecule type" value="Genomic_DNA"/>
</dbReference>
<dbReference type="GO" id="GO:0030864">
    <property type="term" value="C:cortical actin cytoskeleton"/>
    <property type="evidence" value="ECO:0007669"/>
    <property type="project" value="TreeGrafter"/>
</dbReference>
<keyword evidence="3" id="KW-1185">Reference proteome</keyword>
<feature type="non-terminal residue" evidence="2">
    <location>
        <position position="173"/>
    </location>
</feature>
<reference evidence="2 3" key="1">
    <citation type="submission" date="2024-05" db="EMBL/GenBank/DDBJ databases">
        <authorList>
            <person name="Wallberg A."/>
        </authorList>
    </citation>
    <scope>NUCLEOTIDE SEQUENCE [LARGE SCALE GENOMIC DNA]</scope>
</reference>
<dbReference type="Proteomes" id="UP001497623">
    <property type="component" value="Unassembled WGS sequence"/>
</dbReference>
<evidence type="ECO:0000259" key="1">
    <source>
        <dbReference type="PROSITE" id="PS51263"/>
    </source>
</evidence>
<dbReference type="PANTHER" id="PTHR10829:SF25">
    <property type="entry name" value="DREBRIN-LIKE PROTEIN"/>
    <property type="match status" value="1"/>
</dbReference>
<proteinExistence type="predicted"/>
<dbReference type="GO" id="GO:0051015">
    <property type="term" value="F:actin filament binding"/>
    <property type="evidence" value="ECO:0007669"/>
    <property type="project" value="TreeGrafter"/>
</dbReference>
<dbReference type="GO" id="GO:0005884">
    <property type="term" value="C:actin filament"/>
    <property type="evidence" value="ECO:0007669"/>
    <property type="project" value="TreeGrafter"/>
</dbReference>
<dbReference type="InterPro" id="IPR029006">
    <property type="entry name" value="ADF-H/Gelsolin-like_dom_sf"/>
</dbReference>
<dbReference type="GO" id="GO:0045211">
    <property type="term" value="C:postsynaptic membrane"/>
    <property type="evidence" value="ECO:0007669"/>
    <property type="project" value="TreeGrafter"/>
</dbReference>
<dbReference type="GO" id="GO:0030427">
    <property type="term" value="C:site of polarized growth"/>
    <property type="evidence" value="ECO:0007669"/>
    <property type="project" value="TreeGrafter"/>
</dbReference>
<organism evidence="2 3">
    <name type="scientific">Meganyctiphanes norvegica</name>
    <name type="common">Northern krill</name>
    <name type="synonym">Thysanopoda norvegica</name>
    <dbReference type="NCBI Taxonomy" id="48144"/>
    <lineage>
        <taxon>Eukaryota</taxon>
        <taxon>Metazoa</taxon>
        <taxon>Ecdysozoa</taxon>
        <taxon>Arthropoda</taxon>
        <taxon>Crustacea</taxon>
        <taxon>Multicrustacea</taxon>
        <taxon>Malacostraca</taxon>
        <taxon>Eumalacostraca</taxon>
        <taxon>Eucarida</taxon>
        <taxon>Euphausiacea</taxon>
        <taxon>Euphausiidae</taxon>
        <taxon>Meganyctiphanes</taxon>
    </lineage>
</organism>
<accession>A0AAV2PLD2</accession>
<name>A0AAV2PLD2_MEGNR</name>
<dbReference type="CDD" id="cd11281">
    <property type="entry name" value="ADF_drebrin_like"/>
    <property type="match status" value="1"/>
</dbReference>
<evidence type="ECO:0000313" key="2">
    <source>
        <dbReference type="EMBL" id="CAL4060318.1"/>
    </source>
</evidence>
<dbReference type="GO" id="GO:0030027">
    <property type="term" value="C:lamellipodium"/>
    <property type="evidence" value="ECO:0007669"/>
    <property type="project" value="TreeGrafter"/>
</dbReference>
<sequence>MSIDLAKHKANILQAFNDVVSEKTTTDWALFGYEGQTNVLKVVGTGEDGLLELTEDLNSSKIMYGVLRVIDPSTTRPKFVLINWQGEGSPTLRKGICARHLTDIKKLLVGIHVTINARIEEEVEESAIMEAVVKCHATSYNFNERSEISDKTSPVNIKGIVDQFKRGDITGAA</sequence>